<dbReference type="InterPro" id="IPR026115">
    <property type="entry name" value="NABC1"/>
</dbReference>
<feature type="compositionally biased region" description="Basic and acidic residues" evidence="1">
    <location>
        <begin position="405"/>
        <end position="426"/>
    </location>
</feature>
<evidence type="ECO:0000313" key="3">
    <source>
        <dbReference type="RefSeq" id="XP_019496523.1"/>
    </source>
</evidence>
<dbReference type="CTD" id="8537"/>
<accession>A0A8B7R8Q8</accession>
<feature type="compositionally biased region" description="Basic and acidic residues" evidence="1">
    <location>
        <begin position="298"/>
        <end position="309"/>
    </location>
</feature>
<dbReference type="RefSeq" id="XP_019496523.1">
    <property type="nucleotide sequence ID" value="XM_019640978.1"/>
</dbReference>
<organism evidence="2 3">
    <name type="scientific">Hipposideros armiger</name>
    <name type="common">Great Himalayan leaf-nosed bat</name>
    <dbReference type="NCBI Taxonomy" id="186990"/>
    <lineage>
        <taxon>Eukaryota</taxon>
        <taxon>Metazoa</taxon>
        <taxon>Chordata</taxon>
        <taxon>Craniata</taxon>
        <taxon>Vertebrata</taxon>
        <taxon>Euteleostomi</taxon>
        <taxon>Mammalia</taxon>
        <taxon>Eutheria</taxon>
        <taxon>Laurasiatheria</taxon>
        <taxon>Chiroptera</taxon>
        <taxon>Yinpterochiroptera</taxon>
        <taxon>Rhinolophoidea</taxon>
        <taxon>Hipposideridae</taxon>
        <taxon>Hipposideros</taxon>
    </lineage>
</organism>
<feature type="compositionally biased region" description="Basic and acidic residues" evidence="1">
    <location>
        <begin position="343"/>
        <end position="352"/>
    </location>
</feature>
<feature type="compositionally biased region" description="Basic and acidic residues" evidence="1">
    <location>
        <begin position="202"/>
        <end position="221"/>
    </location>
</feature>
<dbReference type="PANTHER" id="PTHR15016:SF6">
    <property type="entry name" value="BREAST CARCINOMA-AMPLIFIED SEQUENCE 1"/>
    <property type="match status" value="1"/>
</dbReference>
<feature type="compositionally biased region" description="Low complexity" evidence="1">
    <location>
        <begin position="510"/>
        <end position="521"/>
    </location>
</feature>
<evidence type="ECO:0000256" key="1">
    <source>
        <dbReference type="SAM" id="MobiDB-lite"/>
    </source>
</evidence>
<feature type="compositionally biased region" description="Polar residues" evidence="1">
    <location>
        <begin position="61"/>
        <end position="70"/>
    </location>
</feature>
<feature type="compositionally biased region" description="Basic and acidic residues" evidence="1">
    <location>
        <begin position="482"/>
        <end position="509"/>
    </location>
</feature>
<dbReference type="PANTHER" id="PTHR15016">
    <property type="entry name" value="BREAST CARCINOMA-AMPLIFIED SEQUENCE 1"/>
    <property type="match status" value="1"/>
</dbReference>
<reference evidence="3" key="1">
    <citation type="submission" date="2025-08" db="UniProtKB">
        <authorList>
            <consortium name="RefSeq"/>
        </authorList>
    </citation>
    <scope>IDENTIFICATION</scope>
    <source>
        <tissue evidence="3">Muscle</tissue>
    </source>
</reference>
<dbReference type="GeneID" id="109381874"/>
<evidence type="ECO:0000313" key="2">
    <source>
        <dbReference type="Proteomes" id="UP000694851"/>
    </source>
</evidence>
<dbReference type="Proteomes" id="UP000694851">
    <property type="component" value="Unplaced"/>
</dbReference>
<feature type="region of interest" description="Disordered" evidence="1">
    <location>
        <begin position="298"/>
        <end position="358"/>
    </location>
</feature>
<name>A0A8B7R8Q8_HIPAR</name>
<feature type="region of interest" description="Disordered" evidence="1">
    <location>
        <begin position="202"/>
        <end position="282"/>
    </location>
</feature>
<proteinExistence type="predicted"/>
<keyword evidence="2" id="KW-1185">Reference proteome</keyword>
<feature type="compositionally biased region" description="Polar residues" evidence="1">
    <location>
        <begin position="110"/>
        <end position="130"/>
    </location>
</feature>
<gene>
    <name evidence="3" type="primary">BCAS1</name>
</gene>
<dbReference type="OrthoDB" id="8962384at2759"/>
<feature type="region of interest" description="Disordered" evidence="1">
    <location>
        <begin position="61"/>
        <end position="190"/>
    </location>
</feature>
<feature type="region of interest" description="Disordered" evidence="1">
    <location>
        <begin position="398"/>
        <end position="572"/>
    </location>
</feature>
<feature type="compositionally biased region" description="Polar residues" evidence="1">
    <location>
        <begin position="328"/>
        <end position="342"/>
    </location>
</feature>
<protein>
    <submittedName>
        <fullName evidence="3">Breast carcinoma-amplified sequence 1 isoform X8</fullName>
    </submittedName>
</protein>
<dbReference type="GO" id="GO:0042552">
    <property type="term" value="P:myelination"/>
    <property type="evidence" value="ECO:0007669"/>
    <property type="project" value="TreeGrafter"/>
</dbReference>
<feature type="compositionally biased region" description="Basic and acidic residues" evidence="1">
    <location>
        <begin position="236"/>
        <end position="250"/>
    </location>
</feature>
<sequence length="572" mass="61103">MGNQMSVPQRAEDQENDSESDIYKVSPGGERVQNGMIISTYTVQLYDEVDLGISVKEDNVATSSPKTMEISTALGPNGQNLGKEAKPEAPAAKSRFFVTLSRPVPGRTGDQATDSSTGSVKLDVSSSNALGNKEPSENMALPVAAARGHDPDKTPGQTPAQHEGFSATWEPAPLLSESEGAAPSKPKDSSFFDKLFKLDKGREKAPINHQQEAKLVERQGQSDEIPGLLGQPDDAPAERDIVEAKGKGGRDTTPVGCDIPGDSGELETTKEDLQTSDIPENNNSIMSFFKTLVSPNKTEAKKDLEDTSAEKAPATSDNLKSDKANFVPQETQGAAKNPTSPETAKEGAKEKGGPTSLPLSKLFWKKSVKEDSVPTGAEHNVVCESPVEVIKSEEVNSALQTVDLNEERDATAEPTDVKLKREDRNPPRTSLMTLLRQMSVKGNGGITHSEEINGKDSSYQTSDSTEKAITPPEPEPVLAVQKGKEGSAKDKKATAEMNRKKSNKPEAKEPAPCAEPAVVEANSLQGGNKPPKRPEKRRPSLGGFLKGLGPKRMLDAQVQTDPVSIGPVGKSK</sequence>
<dbReference type="AlphaFoldDB" id="A0A8B7R8Q8"/>
<feature type="region of interest" description="Disordered" evidence="1">
    <location>
        <begin position="1"/>
        <end position="29"/>
    </location>
</feature>